<dbReference type="InParanoid" id="J4I0Q8"/>
<protein>
    <submittedName>
        <fullName evidence="2">Uncharacterized protein</fullName>
    </submittedName>
</protein>
<name>J4I0Q8_9APHY</name>
<dbReference type="GeneID" id="24100168"/>
<proteinExistence type="predicted"/>
<dbReference type="EMBL" id="HE797183">
    <property type="protein sequence ID" value="CCM05257.1"/>
    <property type="molecule type" value="Genomic_DNA"/>
</dbReference>
<evidence type="ECO:0000313" key="3">
    <source>
        <dbReference type="Proteomes" id="UP000006352"/>
    </source>
</evidence>
<feature type="compositionally biased region" description="Basic and acidic residues" evidence="1">
    <location>
        <begin position="63"/>
        <end position="73"/>
    </location>
</feature>
<dbReference type="HOGENOM" id="CLU_1415191_0_0_1"/>
<evidence type="ECO:0000256" key="1">
    <source>
        <dbReference type="SAM" id="MobiDB-lite"/>
    </source>
</evidence>
<dbReference type="Proteomes" id="UP000006352">
    <property type="component" value="Unassembled WGS sequence"/>
</dbReference>
<reference evidence="2 3" key="1">
    <citation type="journal article" date="2012" name="Appl. Environ. Microbiol.">
        <title>Short-read sequencing for genomic analysis of the brown rot fungus Fibroporia radiculosa.</title>
        <authorList>
            <person name="Tang J.D."/>
            <person name="Perkins A.D."/>
            <person name="Sonstegard T.S."/>
            <person name="Schroeder S.G."/>
            <person name="Burgess S.C."/>
            <person name="Diehl S.V."/>
        </authorList>
    </citation>
    <scope>NUCLEOTIDE SEQUENCE [LARGE SCALE GENOMIC DNA]</scope>
    <source>
        <strain evidence="2 3">TFFH 294</strain>
    </source>
</reference>
<gene>
    <name evidence="2" type="ORF">FIBRA_07467</name>
</gene>
<feature type="compositionally biased region" description="Low complexity" evidence="1">
    <location>
        <begin position="79"/>
        <end position="91"/>
    </location>
</feature>
<keyword evidence="3" id="KW-1185">Reference proteome</keyword>
<dbReference type="RefSeq" id="XP_012184540.1">
    <property type="nucleotide sequence ID" value="XM_012329150.1"/>
</dbReference>
<organism evidence="2 3">
    <name type="scientific">Fibroporia radiculosa</name>
    <dbReference type="NCBI Taxonomy" id="599839"/>
    <lineage>
        <taxon>Eukaryota</taxon>
        <taxon>Fungi</taxon>
        <taxon>Dikarya</taxon>
        <taxon>Basidiomycota</taxon>
        <taxon>Agaricomycotina</taxon>
        <taxon>Agaricomycetes</taxon>
        <taxon>Polyporales</taxon>
        <taxon>Fibroporiaceae</taxon>
        <taxon>Fibroporia</taxon>
    </lineage>
</organism>
<dbReference type="AlphaFoldDB" id="J4I0Q8"/>
<accession>J4I0Q8</accession>
<feature type="compositionally biased region" description="Polar residues" evidence="1">
    <location>
        <begin position="31"/>
        <end position="62"/>
    </location>
</feature>
<sequence>MSHDFKFRQRLVSFVTISSYTPHGPQETAAATTISSNSNLVPATTGLGQSRKQTRQSVVQDTSLDRPEHDGQRRLGQASSQQHHSFQYSSQHSLSQQQIISQVAVKIGIRQEFLDKQKSQIAAIYISTKEDECRLADMERNYTAANHIDIQVQLEMHTTRDEIAIKRDLLSRMINGLRTFLDETKDLSLAMP</sequence>
<feature type="region of interest" description="Disordered" evidence="1">
    <location>
        <begin position="31"/>
        <end position="91"/>
    </location>
</feature>
<evidence type="ECO:0000313" key="2">
    <source>
        <dbReference type="EMBL" id="CCM05257.1"/>
    </source>
</evidence>